<dbReference type="Proteomes" id="UP000019141">
    <property type="component" value="Unassembled WGS sequence"/>
</dbReference>
<evidence type="ECO:0000259" key="7">
    <source>
        <dbReference type="PROSITE" id="PS50926"/>
    </source>
</evidence>
<dbReference type="PATRIC" id="fig|1429438.4.peg.1944"/>
<dbReference type="InterPro" id="IPR029060">
    <property type="entry name" value="PIN-like_dom_sf"/>
</dbReference>
<dbReference type="Pfam" id="PF01850">
    <property type="entry name" value="PIN"/>
    <property type="match status" value="1"/>
</dbReference>
<dbReference type="EMBL" id="AZHW01000286">
    <property type="protein sequence ID" value="ETX00946.1"/>
    <property type="molecule type" value="Genomic_DNA"/>
</dbReference>
<feature type="transmembrane region" description="Helical" evidence="6">
    <location>
        <begin position="66"/>
        <end position="92"/>
    </location>
</feature>
<feature type="transmembrane region" description="Helical" evidence="6">
    <location>
        <begin position="7"/>
        <end position="28"/>
    </location>
</feature>
<keyword evidence="6" id="KW-0472">Membrane</keyword>
<dbReference type="InterPro" id="IPR002792">
    <property type="entry name" value="TRAM_dom"/>
</dbReference>
<dbReference type="GO" id="GO:0016787">
    <property type="term" value="F:hydrolase activity"/>
    <property type="evidence" value="ECO:0007669"/>
    <property type="project" value="UniProtKB-KW"/>
</dbReference>
<keyword evidence="2" id="KW-0808">Transferase</keyword>
<protein>
    <submittedName>
        <fullName evidence="8">Twitching motility protein PilT</fullName>
    </submittedName>
</protein>
<evidence type="ECO:0000256" key="6">
    <source>
        <dbReference type="SAM" id="Phobius"/>
    </source>
</evidence>
<dbReference type="CDD" id="cd09877">
    <property type="entry name" value="PIN_YacL-like"/>
    <property type="match status" value="1"/>
</dbReference>
<dbReference type="SMART" id="SM00670">
    <property type="entry name" value="PINc"/>
    <property type="match status" value="1"/>
</dbReference>
<gene>
    <name evidence="8" type="ORF">ETSY1_09405</name>
</gene>
<keyword evidence="9" id="KW-1185">Reference proteome</keyword>
<proteinExistence type="predicted"/>
<name>W4LTA8_ENTF1</name>
<keyword evidence="6" id="KW-1133">Transmembrane helix</keyword>
<comment type="cofactor">
    <cofactor evidence="1">
        <name>Mg(2+)</name>
        <dbReference type="ChEBI" id="CHEBI:18420"/>
    </cofactor>
</comment>
<dbReference type="Pfam" id="PF01938">
    <property type="entry name" value="TRAM"/>
    <property type="match status" value="1"/>
</dbReference>
<dbReference type="AlphaFoldDB" id="W4LTA8"/>
<keyword evidence="6" id="KW-0812">Transmembrane</keyword>
<dbReference type="PROSITE" id="PS50926">
    <property type="entry name" value="TRAM"/>
    <property type="match status" value="1"/>
</dbReference>
<keyword evidence="3" id="KW-0540">Nuclease</keyword>
<feature type="transmembrane region" description="Helical" evidence="6">
    <location>
        <begin position="98"/>
        <end position="119"/>
    </location>
</feature>
<dbReference type="InterPro" id="IPR052041">
    <property type="entry name" value="Nucleic_acid_metab_PIN/TRAM"/>
</dbReference>
<keyword evidence="4" id="KW-0378">Hydrolase</keyword>
<accession>W4LTA8</accession>
<feature type="transmembrane region" description="Helical" evidence="6">
    <location>
        <begin position="34"/>
        <end position="54"/>
    </location>
</feature>
<evidence type="ECO:0000256" key="2">
    <source>
        <dbReference type="ARBA" id="ARBA00022679"/>
    </source>
</evidence>
<dbReference type="PANTHER" id="PTHR11603:SF147">
    <property type="entry name" value="MEMBRANE PROTEIN"/>
    <property type="match status" value="1"/>
</dbReference>
<evidence type="ECO:0000256" key="1">
    <source>
        <dbReference type="ARBA" id="ARBA00001946"/>
    </source>
</evidence>
<evidence type="ECO:0000313" key="9">
    <source>
        <dbReference type="Proteomes" id="UP000019141"/>
    </source>
</evidence>
<dbReference type="GO" id="GO:0004518">
    <property type="term" value="F:nuclease activity"/>
    <property type="evidence" value="ECO:0007669"/>
    <property type="project" value="UniProtKB-KW"/>
</dbReference>
<reference evidence="8 9" key="1">
    <citation type="journal article" date="2014" name="Nature">
        <title>An environmental bacterial taxon with a large and distinct metabolic repertoire.</title>
        <authorList>
            <person name="Wilson M.C."/>
            <person name="Mori T."/>
            <person name="Ruckert C."/>
            <person name="Uria A.R."/>
            <person name="Helf M.J."/>
            <person name="Takada K."/>
            <person name="Gernert C."/>
            <person name="Steffens U.A."/>
            <person name="Heycke N."/>
            <person name="Schmitt S."/>
            <person name="Rinke C."/>
            <person name="Helfrich E.J."/>
            <person name="Brachmann A.O."/>
            <person name="Gurgui C."/>
            <person name="Wakimoto T."/>
            <person name="Kracht M."/>
            <person name="Crusemann M."/>
            <person name="Hentschel U."/>
            <person name="Abe I."/>
            <person name="Matsunaga S."/>
            <person name="Kalinowski J."/>
            <person name="Takeyama H."/>
            <person name="Piel J."/>
        </authorList>
    </citation>
    <scope>NUCLEOTIDE SEQUENCE [LARGE SCALE GENOMIC DNA]</scope>
    <source>
        <strain evidence="9">TSY1</strain>
    </source>
</reference>
<evidence type="ECO:0000256" key="4">
    <source>
        <dbReference type="ARBA" id="ARBA00022801"/>
    </source>
</evidence>
<dbReference type="Gene3D" id="3.40.50.1010">
    <property type="entry name" value="5'-nuclease"/>
    <property type="match status" value="1"/>
</dbReference>
<evidence type="ECO:0000256" key="3">
    <source>
        <dbReference type="ARBA" id="ARBA00022722"/>
    </source>
</evidence>
<feature type="domain" description="TRAM" evidence="7">
    <location>
        <begin position="271"/>
        <end position="332"/>
    </location>
</feature>
<dbReference type="HOGENOM" id="CLU_050839_0_0_7"/>
<dbReference type="SUPFAM" id="SSF88723">
    <property type="entry name" value="PIN domain-like"/>
    <property type="match status" value="1"/>
</dbReference>
<keyword evidence="5" id="KW-0460">Magnesium</keyword>
<dbReference type="GO" id="GO:0016740">
    <property type="term" value="F:transferase activity"/>
    <property type="evidence" value="ECO:0007669"/>
    <property type="project" value="UniProtKB-KW"/>
</dbReference>
<dbReference type="PANTHER" id="PTHR11603">
    <property type="entry name" value="AAA FAMILY ATPASE"/>
    <property type="match status" value="1"/>
</dbReference>
<organism evidence="8 9">
    <name type="scientific">Entotheonella factor</name>
    <dbReference type="NCBI Taxonomy" id="1429438"/>
    <lineage>
        <taxon>Bacteria</taxon>
        <taxon>Pseudomonadati</taxon>
        <taxon>Nitrospinota/Tectimicrobiota group</taxon>
        <taxon>Candidatus Tectimicrobiota</taxon>
        <taxon>Candidatus Entotheonellia</taxon>
        <taxon>Candidatus Entotheonellales</taxon>
        <taxon>Candidatus Entotheonellaceae</taxon>
        <taxon>Candidatus Entotheonella</taxon>
    </lineage>
</organism>
<sequence length="345" mass="37159">MKGGGVVGFYLLRLLVVVVGGWAGGVIGMAQGGLIYGMIGAGSGVVGGLALCLLERSLRHIPPWSYLFGVGGLVVGLLFGMVGTYLLGIAFGERHPDLVSVLSVLLYVVGAYFGIVIGLSKGPELRETGEGARWGRQGYSSTPKILDTSVIIDGRIADICETGFLEGPLIVPQFVLKELQHIAGSADALKRNRGRRGLDILQRVQKDFERHVHIVDHDFPNIRDVDAKLVALGKLMQGKVLTNDFNLNKVAELQGVPVLNINQLANAVKPVVLPGEVMNVYVLKEGKEHGQGVAYLDDGTMVVIDNARKYLSKHVEVSVTSVLQTTAGRMIFSRLKEDEVPVESR</sequence>
<dbReference type="InterPro" id="IPR002716">
    <property type="entry name" value="PIN_dom"/>
</dbReference>
<evidence type="ECO:0000313" key="8">
    <source>
        <dbReference type="EMBL" id="ETX00946.1"/>
    </source>
</evidence>
<comment type="caution">
    <text evidence="8">The sequence shown here is derived from an EMBL/GenBank/DDBJ whole genome shotgun (WGS) entry which is preliminary data.</text>
</comment>
<evidence type="ECO:0000256" key="5">
    <source>
        <dbReference type="ARBA" id="ARBA00022842"/>
    </source>
</evidence>